<dbReference type="OrthoDB" id="3934656at2759"/>
<evidence type="ECO:0000256" key="4">
    <source>
        <dbReference type="ARBA" id="ARBA00022723"/>
    </source>
</evidence>
<comment type="caution">
    <text evidence="10">The sequence shown here is derived from an EMBL/GenBank/DDBJ whole genome shotgun (WGS) entry which is preliminary data.</text>
</comment>
<keyword evidence="9" id="KW-0812">Transmembrane</keyword>
<keyword evidence="9" id="KW-1133">Transmembrane helix</keyword>
<evidence type="ECO:0000256" key="3">
    <source>
        <dbReference type="ARBA" id="ARBA00022617"/>
    </source>
</evidence>
<dbReference type="InterPro" id="IPR050121">
    <property type="entry name" value="Cytochrome_P450_monoxygenase"/>
</dbReference>
<sequence>MEPAVWGQLVSWPSLVVQLAIALVAIAIRRRYLSELSDIPGPFWASITRLWHVFVILEGQQNLRLKALHRKHGHFVRIAPREVSVSHPEARWILQDDLFKADWYKVTSVPDRRFQNPMSTTDPKKKKALSKHFARGYGLSQVLQHEVRVDENIRELLHWLNVFAKDQKPMDLGNFVTFTTFDNVGSVFLSKPFGFIKAGCDIGGTLKNNVALSKFAAVAGFFLIPLRILVNPLTSGMMFLPMGHLYRTTSNAMRVRMKDHGSERDILSQWLREWERHPKLTLRQIEAQLNVNVGAGAEPVSTAIQSTIYHIIQYPTALAKVRAEIADAQENGLCLGDVVSFRDANRLPYLQACIKESLRMFSPTTMGLPRKVPEGGLTIGSRFFTKGTILSVSSQVIHASTEIWGPDAGQWKPQRWLIGDTRDMEKNWLVFSAGYMTCPGRHFAMMQIVKVTASLIRDFDFDRVDPKKAWKWQANFTALTHSWPVWVRHYSGDSETSRASPGQQCDVATGRFDADKSVRVEPTPIAS</sequence>
<evidence type="ECO:0000256" key="1">
    <source>
        <dbReference type="ARBA" id="ARBA00001971"/>
    </source>
</evidence>
<feature type="transmembrane region" description="Helical" evidence="9">
    <location>
        <begin position="215"/>
        <end position="240"/>
    </location>
</feature>
<evidence type="ECO:0000313" key="11">
    <source>
        <dbReference type="Proteomes" id="UP000887229"/>
    </source>
</evidence>
<keyword evidence="11" id="KW-1185">Reference proteome</keyword>
<feature type="binding site" description="axial binding residue" evidence="7">
    <location>
        <position position="438"/>
    </location>
    <ligand>
        <name>heme</name>
        <dbReference type="ChEBI" id="CHEBI:30413"/>
    </ligand>
    <ligandPart>
        <name>Fe</name>
        <dbReference type="ChEBI" id="CHEBI:18248"/>
    </ligandPart>
</feature>
<dbReference type="Proteomes" id="UP000887229">
    <property type="component" value="Unassembled WGS sequence"/>
</dbReference>
<dbReference type="AlphaFoldDB" id="A0A9P7ZFD7"/>
<accession>A0A9P7ZFD7</accession>
<dbReference type="GeneID" id="70292537"/>
<dbReference type="RefSeq" id="XP_046114576.1">
    <property type="nucleotide sequence ID" value="XM_046261634.1"/>
</dbReference>
<keyword evidence="4 7" id="KW-0479">Metal-binding</keyword>
<dbReference type="Gene3D" id="1.10.630.10">
    <property type="entry name" value="Cytochrome P450"/>
    <property type="match status" value="1"/>
</dbReference>
<dbReference type="GO" id="GO:0016705">
    <property type="term" value="F:oxidoreductase activity, acting on paired donors, with incorporation or reduction of molecular oxygen"/>
    <property type="evidence" value="ECO:0007669"/>
    <property type="project" value="InterPro"/>
</dbReference>
<keyword evidence="6" id="KW-0503">Monooxygenase</keyword>
<organism evidence="10 11">
    <name type="scientific">Emericellopsis atlantica</name>
    <dbReference type="NCBI Taxonomy" id="2614577"/>
    <lineage>
        <taxon>Eukaryota</taxon>
        <taxon>Fungi</taxon>
        <taxon>Dikarya</taxon>
        <taxon>Ascomycota</taxon>
        <taxon>Pezizomycotina</taxon>
        <taxon>Sordariomycetes</taxon>
        <taxon>Hypocreomycetidae</taxon>
        <taxon>Hypocreales</taxon>
        <taxon>Bionectriaceae</taxon>
        <taxon>Emericellopsis</taxon>
    </lineage>
</organism>
<dbReference type="InterPro" id="IPR036396">
    <property type="entry name" value="Cyt_P450_sf"/>
</dbReference>
<dbReference type="InterPro" id="IPR002403">
    <property type="entry name" value="Cyt_P450_E_grp-IV"/>
</dbReference>
<dbReference type="PANTHER" id="PTHR24305:SF232">
    <property type="entry name" value="P450, PUTATIVE (EUROFUNG)-RELATED"/>
    <property type="match status" value="1"/>
</dbReference>
<reference evidence="10" key="1">
    <citation type="journal article" date="2021" name="IMA Fungus">
        <title>Genomic characterization of three marine fungi, including Emericellopsis atlantica sp. nov. with signatures of a generalist lifestyle and marine biomass degradation.</title>
        <authorList>
            <person name="Hagestad O.C."/>
            <person name="Hou L."/>
            <person name="Andersen J.H."/>
            <person name="Hansen E.H."/>
            <person name="Altermark B."/>
            <person name="Li C."/>
            <person name="Kuhnert E."/>
            <person name="Cox R.J."/>
            <person name="Crous P.W."/>
            <person name="Spatafora J.W."/>
            <person name="Lail K."/>
            <person name="Amirebrahimi M."/>
            <person name="Lipzen A."/>
            <person name="Pangilinan J."/>
            <person name="Andreopoulos W."/>
            <person name="Hayes R.D."/>
            <person name="Ng V."/>
            <person name="Grigoriev I.V."/>
            <person name="Jackson S.A."/>
            <person name="Sutton T.D.S."/>
            <person name="Dobson A.D.W."/>
            <person name="Rama T."/>
        </authorList>
    </citation>
    <scope>NUCLEOTIDE SEQUENCE</scope>
    <source>
        <strain evidence="10">TS7</strain>
    </source>
</reference>
<keyword evidence="3 7" id="KW-0349">Heme</keyword>
<proteinExistence type="inferred from homology"/>
<dbReference type="GO" id="GO:0005506">
    <property type="term" value="F:iron ion binding"/>
    <property type="evidence" value="ECO:0007669"/>
    <property type="project" value="InterPro"/>
</dbReference>
<evidence type="ECO:0000256" key="6">
    <source>
        <dbReference type="ARBA" id="ARBA00023033"/>
    </source>
</evidence>
<dbReference type="GO" id="GO:0004497">
    <property type="term" value="F:monooxygenase activity"/>
    <property type="evidence" value="ECO:0007669"/>
    <property type="project" value="UniProtKB-KW"/>
</dbReference>
<name>A0A9P7ZFD7_9HYPO</name>
<evidence type="ECO:0000256" key="5">
    <source>
        <dbReference type="ARBA" id="ARBA00023004"/>
    </source>
</evidence>
<dbReference type="InterPro" id="IPR001128">
    <property type="entry name" value="Cyt_P450"/>
</dbReference>
<evidence type="ECO:0000256" key="8">
    <source>
        <dbReference type="SAM" id="MobiDB-lite"/>
    </source>
</evidence>
<evidence type="ECO:0000256" key="2">
    <source>
        <dbReference type="ARBA" id="ARBA00010617"/>
    </source>
</evidence>
<comment type="similarity">
    <text evidence="2">Belongs to the cytochrome P450 family.</text>
</comment>
<keyword evidence="9" id="KW-0472">Membrane</keyword>
<dbReference type="GO" id="GO:0020037">
    <property type="term" value="F:heme binding"/>
    <property type="evidence" value="ECO:0007669"/>
    <property type="project" value="InterPro"/>
</dbReference>
<dbReference type="Pfam" id="PF00067">
    <property type="entry name" value="p450"/>
    <property type="match status" value="1"/>
</dbReference>
<evidence type="ECO:0000256" key="7">
    <source>
        <dbReference type="PIRSR" id="PIRSR602403-1"/>
    </source>
</evidence>
<dbReference type="SUPFAM" id="SSF48264">
    <property type="entry name" value="Cytochrome P450"/>
    <property type="match status" value="1"/>
</dbReference>
<dbReference type="PRINTS" id="PR00465">
    <property type="entry name" value="EP450IV"/>
</dbReference>
<dbReference type="EMBL" id="MU251275">
    <property type="protein sequence ID" value="KAG9250652.1"/>
    <property type="molecule type" value="Genomic_DNA"/>
</dbReference>
<feature type="region of interest" description="Disordered" evidence="8">
    <location>
        <begin position="493"/>
        <end position="513"/>
    </location>
</feature>
<protein>
    <submittedName>
        <fullName evidence="10">Cytochrome P450</fullName>
    </submittedName>
</protein>
<dbReference type="PANTHER" id="PTHR24305">
    <property type="entry name" value="CYTOCHROME P450"/>
    <property type="match status" value="1"/>
</dbReference>
<dbReference type="PRINTS" id="PR00385">
    <property type="entry name" value="P450"/>
</dbReference>
<keyword evidence="6" id="KW-0560">Oxidoreductase</keyword>
<evidence type="ECO:0000256" key="9">
    <source>
        <dbReference type="SAM" id="Phobius"/>
    </source>
</evidence>
<comment type="cofactor">
    <cofactor evidence="1 7">
        <name>heme</name>
        <dbReference type="ChEBI" id="CHEBI:30413"/>
    </cofactor>
</comment>
<feature type="transmembrane region" description="Helical" evidence="9">
    <location>
        <begin position="6"/>
        <end position="28"/>
    </location>
</feature>
<gene>
    <name evidence="10" type="ORF">F5Z01DRAFT_629036</name>
</gene>
<evidence type="ECO:0000313" key="10">
    <source>
        <dbReference type="EMBL" id="KAG9250652.1"/>
    </source>
</evidence>
<keyword evidence="5 7" id="KW-0408">Iron</keyword>